<sequence length="201" mass="23234">MKLLKKPIFSLYKLNIDPKNRQAFLTEGMNNLITSHRNEMGTLMMCATHEDEAGSVNYIFEMYRDEASYQIHAGSPQFQRYAEFAQKVVQSKEIHKLNLEMIQTNDQALEIKGENPYFARLLEVTTDYSKLETLKNISRDTIASFVSNTDPGHWVIIDIFQNKSTMKKENISQQLSKISTEYSIHELDIDTMVNQASLKLE</sequence>
<reference evidence="2 3" key="1">
    <citation type="submission" date="2017-03" db="EMBL/GenBank/DDBJ databases">
        <title>Genome sequence of Lactobacillus kimchii KACC 12383.</title>
        <authorList>
            <person name="Chun J."/>
        </authorList>
    </citation>
    <scope>NUCLEOTIDE SEQUENCE [LARGE SCALE GENOMIC DNA]</scope>
    <source>
        <strain evidence="2 3">KACC 12383</strain>
    </source>
</reference>
<dbReference type="InterPro" id="IPR011008">
    <property type="entry name" value="Dimeric_a/b-barrel"/>
</dbReference>
<dbReference type="Proteomes" id="UP000196649">
    <property type="component" value="Unassembled WGS sequence"/>
</dbReference>
<protein>
    <recommendedName>
        <fullName evidence="1">ABM domain-containing protein</fullName>
    </recommendedName>
</protein>
<gene>
    <name evidence="2" type="ORF">LKACC12383_01348</name>
</gene>
<evidence type="ECO:0000313" key="2">
    <source>
        <dbReference type="EMBL" id="OWF33280.1"/>
    </source>
</evidence>
<accession>A0A210P9X9</accession>
<dbReference type="InterPro" id="IPR007138">
    <property type="entry name" value="ABM_dom"/>
</dbReference>
<evidence type="ECO:0000259" key="1">
    <source>
        <dbReference type="Pfam" id="PF03992"/>
    </source>
</evidence>
<dbReference type="Pfam" id="PF03992">
    <property type="entry name" value="ABM"/>
    <property type="match status" value="1"/>
</dbReference>
<feature type="domain" description="ABM" evidence="1">
    <location>
        <begin position="12"/>
        <end position="83"/>
    </location>
</feature>
<dbReference type="Gene3D" id="3.30.70.100">
    <property type="match status" value="1"/>
</dbReference>
<dbReference type="RefSeq" id="WP_054641881.1">
    <property type="nucleotide sequence ID" value="NZ_MXAL01000005.1"/>
</dbReference>
<proteinExistence type="predicted"/>
<dbReference type="SUPFAM" id="SSF54909">
    <property type="entry name" value="Dimeric alpha+beta barrel"/>
    <property type="match status" value="1"/>
</dbReference>
<name>A0A210P9X9_9LACO</name>
<evidence type="ECO:0000313" key="3">
    <source>
        <dbReference type="Proteomes" id="UP000196649"/>
    </source>
</evidence>
<dbReference type="AlphaFoldDB" id="A0A210P9X9"/>
<organism evidence="2 3">
    <name type="scientific">Companilactobacillus kimchii</name>
    <dbReference type="NCBI Taxonomy" id="2801452"/>
    <lineage>
        <taxon>Bacteria</taxon>
        <taxon>Bacillati</taxon>
        <taxon>Bacillota</taxon>
        <taxon>Bacilli</taxon>
        <taxon>Lactobacillales</taxon>
        <taxon>Lactobacillaceae</taxon>
        <taxon>Companilactobacillus</taxon>
    </lineage>
</organism>
<comment type="caution">
    <text evidence="2">The sequence shown here is derived from an EMBL/GenBank/DDBJ whole genome shotgun (WGS) entry which is preliminary data.</text>
</comment>
<dbReference type="EMBL" id="MXAL01000005">
    <property type="protein sequence ID" value="OWF33280.1"/>
    <property type="molecule type" value="Genomic_DNA"/>
</dbReference>